<protein>
    <submittedName>
        <fullName evidence="1">Uncharacterized protein</fullName>
    </submittedName>
</protein>
<organism evidence="1 2">
    <name type="scientific">Desulfarculus baarsii (strain ATCC 33931 / DSM 2075 / LMG 7858 / VKM B-1802 / 2st14)</name>
    <dbReference type="NCBI Taxonomy" id="644282"/>
    <lineage>
        <taxon>Bacteria</taxon>
        <taxon>Pseudomonadati</taxon>
        <taxon>Thermodesulfobacteriota</taxon>
        <taxon>Desulfarculia</taxon>
        <taxon>Desulfarculales</taxon>
        <taxon>Desulfarculaceae</taxon>
        <taxon>Desulfarculus</taxon>
    </lineage>
</organism>
<evidence type="ECO:0000313" key="2">
    <source>
        <dbReference type="Proteomes" id="UP000009047"/>
    </source>
</evidence>
<dbReference type="KEGG" id="dbr:Deba_1679"/>
<keyword evidence="2" id="KW-1185">Reference proteome</keyword>
<gene>
    <name evidence="1" type="ordered locus">Deba_1679</name>
</gene>
<dbReference type="EMBL" id="CP002085">
    <property type="protein sequence ID" value="ADK85047.1"/>
    <property type="molecule type" value="Genomic_DNA"/>
</dbReference>
<dbReference type="RefSeq" id="WP_013258500.1">
    <property type="nucleotide sequence ID" value="NC_014365.1"/>
</dbReference>
<proteinExistence type="predicted"/>
<dbReference type="AlphaFoldDB" id="E1QHK4"/>
<evidence type="ECO:0000313" key="1">
    <source>
        <dbReference type="EMBL" id="ADK85047.1"/>
    </source>
</evidence>
<accession>E1QHK4</accession>
<name>E1QHK4_DESB2</name>
<sequence>MTLPPTSDRAQLTGRASARDEAMLLAMLEAEDYALAEGSLLHFVKAA</sequence>
<dbReference type="Proteomes" id="UP000009047">
    <property type="component" value="Chromosome"/>
</dbReference>
<reference evidence="1 2" key="1">
    <citation type="journal article" date="2010" name="Stand. Genomic Sci.">
        <title>Complete genome sequence of Desulfarculus baarsii type strain (2st14).</title>
        <authorList>
            <person name="Sun H."/>
            <person name="Spring S."/>
            <person name="Lapidus A."/>
            <person name="Davenport K."/>
            <person name="Del Rio T.G."/>
            <person name="Tice H."/>
            <person name="Nolan M."/>
            <person name="Copeland A."/>
            <person name="Cheng J.F."/>
            <person name="Lucas S."/>
            <person name="Tapia R."/>
            <person name="Goodwin L."/>
            <person name="Pitluck S."/>
            <person name="Ivanova N."/>
            <person name="Pagani I."/>
            <person name="Mavromatis K."/>
            <person name="Ovchinnikova G."/>
            <person name="Pati A."/>
            <person name="Chen A."/>
            <person name="Palaniappan K."/>
            <person name="Hauser L."/>
            <person name="Chang Y.J."/>
            <person name="Jeffries C.D."/>
            <person name="Detter J.C."/>
            <person name="Han C."/>
            <person name="Rohde M."/>
            <person name="Brambilla E."/>
            <person name="Goker M."/>
            <person name="Woyke T."/>
            <person name="Bristow J."/>
            <person name="Eisen J.A."/>
            <person name="Markowitz V."/>
            <person name="Hugenholtz P."/>
            <person name="Kyrpides N.C."/>
            <person name="Klenk H.P."/>
            <person name="Land M."/>
        </authorList>
    </citation>
    <scope>NUCLEOTIDE SEQUENCE [LARGE SCALE GENOMIC DNA]</scope>
    <source>
        <strain evidence="2">ATCC 33931 / DSM 2075 / LMG 7858 / VKM B-1802 / 2st14</strain>
    </source>
</reference>
<dbReference type="HOGENOM" id="CLU_3167196_0_0_7"/>